<evidence type="ECO:0000313" key="4">
    <source>
        <dbReference type="Proteomes" id="UP000717696"/>
    </source>
</evidence>
<feature type="transmembrane region" description="Helical" evidence="1">
    <location>
        <begin position="64"/>
        <end position="88"/>
    </location>
</feature>
<dbReference type="AlphaFoldDB" id="A0A9P9J706"/>
<feature type="transmembrane region" description="Helical" evidence="1">
    <location>
        <begin position="108"/>
        <end position="124"/>
    </location>
</feature>
<dbReference type="OrthoDB" id="2560628at2759"/>
<dbReference type="PANTHER" id="PTHR42109:SF2">
    <property type="entry name" value="INTEGRAL MEMBRANE PROTEIN"/>
    <property type="match status" value="1"/>
</dbReference>
<organism evidence="3 4">
    <name type="scientific">Dactylonectria estremocensis</name>
    <dbReference type="NCBI Taxonomy" id="1079267"/>
    <lineage>
        <taxon>Eukaryota</taxon>
        <taxon>Fungi</taxon>
        <taxon>Dikarya</taxon>
        <taxon>Ascomycota</taxon>
        <taxon>Pezizomycotina</taxon>
        <taxon>Sordariomycetes</taxon>
        <taxon>Hypocreomycetidae</taxon>
        <taxon>Hypocreales</taxon>
        <taxon>Nectriaceae</taxon>
        <taxon>Dactylonectria</taxon>
    </lineage>
</organism>
<feature type="transmembrane region" description="Helical" evidence="1">
    <location>
        <begin position="36"/>
        <end position="58"/>
    </location>
</feature>
<gene>
    <name evidence="3" type="ORF">B0J13DRAFT_40627</name>
</gene>
<feature type="domain" description="DUF7702" evidence="2">
    <location>
        <begin position="6"/>
        <end position="227"/>
    </location>
</feature>
<feature type="transmembrane region" description="Helical" evidence="1">
    <location>
        <begin position="12"/>
        <end position="29"/>
    </location>
</feature>
<dbReference type="InterPro" id="IPR056119">
    <property type="entry name" value="DUF7702"/>
</dbReference>
<dbReference type="Pfam" id="PF24800">
    <property type="entry name" value="DUF7702"/>
    <property type="match status" value="1"/>
</dbReference>
<sequence length="254" mass="28135">MARDFQFRDGVAVAQIPLFSIFLFYGILFQRQHKNGWFGISFFSAIRLIGASCMLATIHSDSRGVWAAVFVCESLGLVLITFVLLNLLQRANTFVKVLTQWHFRIPELICWAGIGISIADYVSASSKENAMEPSSLTRIGIGLFVSLYVWTGYLFVLITQKWKHVPSQETRSLVCFGSTIPLMATRIAYTVTFVATGNEKYSAVVGDALIYLLMTMLMEVSILALVVWAICGLPGMTQNAKGEITSANPRNPIS</sequence>
<protein>
    <recommendedName>
        <fullName evidence="2">DUF7702 domain-containing protein</fullName>
    </recommendedName>
</protein>
<dbReference type="EMBL" id="JAGMUU010000010">
    <property type="protein sequence ID" value="KAH7144152.1"/>
    <property type="molecule type" value="Genomic_DNA"/>
</dbReference>
<evidence type="ECO:0000313" key="3">
    <source>
        <dbReference type="EMBL" id="KAH7144152.1"/>
    </source>
</evidence>
<keyword evidence="4" id="KW-1185">Reference proteome</keyword>
<feature type="transmembrane region" description="Helical" evidence="1">
    <location>
        <begin position="209"/>
        <end position="231"/>
    </location>
</feature>
<comment type="caution">
    <text evidence="3">The sequence shown here is derived from an EMBL/GenBank/DDBJ whole genome shotgun (WGS) entry which is preliminary data.</text>
</comment>
<evidence type="ECO:0000256" key="1">
    <source>
        <dbReference type="SAM" id="Phobius"/>
    </source>
</evidence>
<reference evidence="3" key="1">
    <citation type="journal article" date="2021" name="Nat. Commun.">
        <title>Genetic determinants of endophytism in the Arabidopsis root mycobiome.</title>
        <authorList>
            <person name="Mesny F."/>
            <person name="Miyauchi S."/>
            <person name="Thiergart T."/>
            <person name="Pickel B."/>
            <person name="Atanasova L."/>
            <person name="Karlsson M."/>
            <person name="Huettel B."/>
            <person name="Barry K.W."/>
            <person name="Haridas S."/>
            <person name="Chen C."/>
            <person name="Bauer D."/>
            <person name="Andreopoulos W."/>
            <person name="Pangilinan J."/>
            <person name="LaButti K."/>
            <person name="Riley R."/>
            <person name="Lipzen A."/>
            <person name="Clum A."/>
            <person name="Drula E."/>
            <person name="Henrissat B."/>
            <person name="Kohler A."/>
            <person name="Grigoriev I.V."/>
            <person name="Martin F.M."/>
            <person name="Hacquard S."/>
        </authorList>
    </citation>
    <scope>NUCLEOTIDE SEQUENCE</scope>
    <source>
        <strain evidence="3">MPI-CAGE-AT-0021</strain>
    </source>
</reference>
<accession>A0A9P9J706</accession>
<dbReference type="PANTHER" id="PTHR42109">
    <property type="entry name" value="UNPLACED GENOMIC SCAFFOLD UM_SCAF_CONTIG_1.265, WHOLE GENOME SHOTGUN SEQUENCE"/>
    <property type="match status" value="1"/>
</dbReference>
<evidence type="ECO:0000259" key="2">
    <source>
        <dbReference type="Pfam" id="PF24800"/>
    </source>
</evidence>
<name>A0A9P9J706_9HYPO</name>
<proteinExistence type="predicted"/>
<keyword evidence="1" id="KW-1133">Transmembrane helix</keyword>
<keyword evidence="1" id="KW-0472">Membrane</keyword>
<feature type="transmembrane region" description="Helical" evidence="1">
    <location>
        <begin position="136"/>
        <end position="158"/>
    </location>
</feature>
<dbReference type="Proteomes" id="UP000717696">
    <property type="component" value="Unassembled WGS sequence"/>
</dbReference>
<feature type="transmembrane region" description="Helical" evidence="1">
    <location>
        <begin position="170"/>
        <end position="189"/>
    </location>
</feature>
<keyword evidence="1" id="KW-0812">Transmembrane</keyword>